<feature type="region of interest" description="Disordered" evidence="2">
    <location>
        <begin position="1"/>
        <end position="52"/>
    </location>
</feature>
<gene>
    <name evidence="3" type="ORF">PCOR1329_LOCUS24300</name>
</gene>
<evidence type="ECO:0000313" key="4">
    <source>
        <dbReference type="Proteomes" id="UP001189429"/>
    </source>
</evidence>
<reference evidence="3" key="1">
    <citation type="submission" date="2023-10" db="EMBL/GenBank/DDBJ databases">
        <authorList>
            <person name="Chen Y."/>
            <person name="Shah S."/>
            <person name="Dougan E. K."/>
            <person name="Thang M."/>
            <person name="Chan C."/>
        </authorList>
    </citation>
    <scope>NUCLEOTIDE SEQUENCE [LARGE SCALE GENOMIC DNA]</scope>
</reference>
<comment type="caution">
    <text evidence="3">The sequence shown here is derived from an EMBL/GenBank/DDBJ whole genome shotgun (WGS) entry which is preliminary data.</text>
</comment>
<name>A0ABN9RWD7_9DINO</name>
<feature type="non-terminal residue" evidence="3">
    <location>
        <position position="126"/>
    </location>
</feature>
<evidence type="ECO:0000256" key="2">
    <source>
        <dbReference type="SAM" id="MobiDB-lite"/>
    </source>
</evidence>
<protein>
    <submittedName>
        <fullName evidence="3">Uncharacterized protein</fullName>
    </submittedName>
</protein>
<keyword evidence="1" id="KW-0175">Coiled coil</keyword>
<dbReference type="Proteomes" id="UP001189429">
    <property type="component" value="Unassembled WGS sequence"/>
</dbReference>
<evidence type="ECO:0000313" key="3">
    <source>
        <dbReference type="EMBL" id="CAK0823659.1"/>
    </source>
</evidence>
<organism evidence="3 4">
    <name type="scientific">Prorocentrum cordatum</name>
    <dbReference type="NCBI Taxonomy" id="2364126"/>
    <lineage>
        <taxon>Eukaryota</taxon>
        <taxon>Sar</taxon>
        <taxon>Alveolata</taxon>
        <taxon>Dinophyceae</taxon>
        <taxon>Prorocentrales</taxon>
        <taxon>Prorocentraceae</taxon>
        <taxon>Prorocentrum</taxon>
    </lineage>
</organism>
<accession>A0ABN9RWD7</accession>
<evidence type="ECO:0000256" key="1">
    <source>
        <dbReference type="SAM" id="Coils"/>
    </source>
</evidence>
<feature type="non-terminal residue" evidence="3">
    <location>
        <position position="1"/>
    </location>
</feature>
<proteinExistence type="predicted"/>
<dbReference type="EMBL" id="CAUYUJ010008342">
    <property type="protein sequence ID" value="CAK0823659.1"/>
    <property type="molecule type" value="Genomic_DNA"/>
</dbReference>
<keyword evidence="4" id="KW-1185">Reference proteome</keyword>
<sequence>AQAAALRPPQSGSWRAPAVPEGGGGAEAARAPQPRPRPHGAVSRRGGRMDGAQRLLAATRGEIEAITALQKEFQRQVEALLEEHRARIRALMRTRAHQEIEERCLAAQLRLDDLELPDPQARRGER</sequence>
<feature type="coiled-coil region" evidence="1">
    <location>
        <begin position="63"/>
        <end position="101"/>
    </location>
</feature>